<proteinExistence type="predicted"/>
<protein>
    <submittedName>
        <fullName evidence="2">Dihydroorotate dehydrogenase electron transfer subunit</fullName>
    </submittedName>
</protein>
<dbReference type="InterPro" id="IPR017927">
    <property type="entry name" value="FAD-bd_FR_type"/>
</dbReference>
<dbReference type="GO" id="GO:0016491">
    <property type="term" value="F:oxidoreductase activity"/>
    <property type="evidence" value="ECO:0007669"/>
    <property type="project" value="InterPro"/>
</dbReference>
<evidence type="ECO:0000313" key="2">
    <source>
        <dbReference type="EMBL" id="EQD68414.1"/>
    </source>
</evidence>
<comment type="caution">
    <text evidence="2">The sequence shown here is derived from an EMBL/GenBank/DDBJ whole genome shotgun (WGS) entry which is preliminary data.</text>
</comment>
<reference evidence="2" key="2">
    <citation type="journal article" date="2014" name="ISME J.">
        <title>Microbial stratification in low pH oxic and suboxic macroscopic growths along an acid mine drainage.</title>
        <authorList>
            <person name="Mendez-Garcia C."/>
            <person name="Mesa V."/>
            <person name="Sprenger R.R."/>
            <person name="Richter M."/>
            <person name="Diez M.S."/>
            <person name="Solano J."/>
            <person name="Bargiela R."/>
            <person name="Golyshina O.V."/>
            <person name="Manteca A."/>
            <person name="Ramos J.L."/>
            <person name="Gallego J.R."/>
            <person name="Llorente I."/>
            <person name="Martins Dos Santos V.A."/>
            <person name="Jensen O.N."/>
            <person name="Pelaez A.I."/>
            <person name="Sanchez J."/>
            <person name="Ferrer M."/>
        </authorList>
    </citation>
    <scope>NUCLEOTIDE SEQUENCE</scope>
</reference>
<dbReference type="EMBL" id="AUZZ01000348">
    <property type="protein sequence ID" value="EQD68414.1"/>
    <property type="molecule type" value="Genomic_DNA"/>
</dbReference>
<sequence length="84" mass="9194">MTPPSRTVVPIREVIRETPSTVTLRFPWNDRAPPGQFVMVWIPGDDELPMSLSYPTGPMGGVTVKAMGATSRAIQTLRRGDQIG</sequence>
<gene>
    <name evidence="2" type="ORF">B2A_00448</name>
</gene>
<dbReference type="AlphaFoldDB" id="T1CKY8"/>
<dbReference type="PROSITE" id="PS51384">
    <property type="entry name" value="FAD_FR"/>
    <property type="match status" value="1"/>
</dbReference>
<name>T1CKY8_9ZZZZ</name>
<dbReference type="Gene3D" id="2.40.30.10">
    <property type="entry name" value="Translation factors"/>
    <property type="match status" value="1"/>
</dbReference>
<feature type="non-terminal residue" evidence="2">
    <location>
        <position position="84"/>
    </location>
</feature>
<dbReference type="InterPro" id="IPR017938">
    <property type="entry name" value="Riboflavin_synthase-like_b-brl"/>
</dbReference>
<organism evidence="2">
    <name type="scientific">mine drainage metagenome</name>
    <dbReference type="NCBI Taxonomy" id="410659"/>
    <lineage>
        <taxon>unclassified sequences</taxon>
        <taxon>metagenomes</taxon>
        <taxon>ecological metagenomes</taxon>
    </lineage>
</organism>
<accession>T1CKY8</accession>
<evidence type="ECO:0000259" key="1">
    <source>
        <dbReference type="PROSITE" id="PS51384"/>
    </source>
</evidence>
<dbReference type="SUPFAM" id="SSF63380">
    <property type="entry name" value="Riboflavin synthase domain-like"/>
    <property type="match status" value="1"/>
</dbReference>
<reference evidence="2" key="1">
    <citation type="submission" date="2013-08" db="EMBL/GenBank/DDBJ databases">
        <authorList>
            <person name="Mendez C."/>
            <person name="Richter M."/>
            <person name="Ferrer M."/>
            <person name="Sanchez J."/>
        </authorList>
    </citation>
    <scope>NUCLEOTIDE SEQUENCE</scope>
</reference>
<feature type="domain" description="FAD-binding FR-type" evidence="1">
    <location>
        <begin position="4"/>
        <end position="84"/>
    </location>
</feature>